<accession>A0A7Y9FH48</accession>
<organism evidence="3 4">
    <name type="scientific">Cellulomonas oligotrophica</name>
    <dbReference type="NCBI Taxonomy" id="931536"/>
    <lineage>
        <taxon>Bacteria</taxon>
        <taxon>Bacillati</taxon>
        <taxon>Actinomycetota</taxon>
        <taxon>Actinomycetes</taxon>
        <taxon>Micrococcales</taxon>
        <taxon>Cellulomonadaceae</taxon>
        <taxon>Cellulomonas</taxon>
    </lineage>
</organism>
<dbReference type="AlphaFoldDB" id="A0A7Y9FH48"/>
<evidence type="ECO:0000313" key="5">
    <source>
        <dbReference type="Proteomes" id="UP000618382"/>
    </source>
</evidence>
<dbReference type="PANTHER" id="PTHR33525:SF4">
    <property type="entry name" value="CYCLIC DI-GMP PHOSPHODIESTERASE CDGJ"/>
    <property type="match status" value="1"/>
</dbReference>
<evidence type="ECO:0000313" key="4">
    <source>
        <dbReference type="Proteomes" id="UP000577956"/>
    </source>
</evidence>
<dbReference type="Proteomes" id="UP000577956">
    <property type="component" value="Unassembled WGS sequence"/>
</dbReference>
<reference evidence="3 4" key="1">
    <citation type="submission" date="2020-07" db="EMBL/GenBank/DDBJ databases">
        <title>Sequencing the genomes of 1000 actinobacteria strains.</title>
        <authorList>
            <person name="Klenk H.-P."/>
        </authorList>
    </citation>
    <scope>NUCLEOTIDE SEQUENCE [LARGE SCALE GENOMIC DNA]</scope>
    <source>
        <strain evidence="3 4">DSM 24482</strain>
    </source>
</reference>
<dbReference type="GO" id="GO:0016301">
    <property type="term" value="F:kinase activity"/>
    <property type="evidence" value="ECO:0007669"/>
    <property type="project" value="UniProtKB-KW"/>
</dbReference>
<reference evidence="2 5" key="2">
    <citation type="submission" date="2021-01" db="EMBL/GenBank/DDBJ databases">
        <title>Whole genome shotgun sequence of Cellulomonas oligotrophica NBRC 109435.</title>
        <authorList>
            <person name="Komaki H."/>
            <person name="Tamura T."/>
        </authorList>
    </citation>
    <scope>NUCLEOTIDE SEQUENCE [LARGE SCALE GENOMIC DNA]</scope>
    <source>
        <strain evidence="2 5">NBRC 109435</strain>
    </source>
</reference>
<dbReference type="InterPro" id="IPR013976">
    <property type="entry name" value="HDOD"/>
</dbReference>
<dbReference type="EMBL" id="JACCBK010000001">
    <property type="protein sequence ID" value="NYD87234.1"/>
    <property type="molecule type" value="Genomic_DNA"/>
</dbReference>
<evidence type="ECO:0000313" key="3">
    <source>
        <dbReference type="EMBL" id="NYD87234.1"/>
    </source>
</evidence>
<keyword evidence="2" id="KW-0808">Transferase</keyword>
<dbReference type="PANTHER" id="PTHR33525">
    <property type="match status" value="1"/>
</dbReference>
<dbReference type="SUPFAM" id="SSF109604">
    <property type="entry name" value="HD-domain/PDEase-like"/>
    <property type="match status" value="1"/>
</dbReference>
<dbReference type="InterPro" id="IPR035919">
    <property type="entry name" value="EAL_sf"/>
</dbReference>
<dbReference type="SUPFAM" id="SSF141868">
    <property type="entry name" value="EAL domain-like"/>
    <property type="match status" value="1"/>
</dbReference>
<evidence type="ECO:0000259" key="1">
    <source>
        <dbReference type="PROSITE" id="PS51833"/>
    </source>
</evidence>
<dbReference type="PROSITE" id="PS51833">
    <property type="entry name" value="HDOD"/>
    <property type="match status" value="1"/>
</dbReference>
<feature type="domain" description="HDOD" evidence="1">
    <location>
        <begin position="209"/>
        <end position="406"/>
    </location>
</feature>
<comment type="caution">
    <text evidence="3">The sequence shown here is derived from an EMBL/GenBank/DDBJ whole genome shotgun (WGS) entry which is preliminary data.</text>
</comment>
<gene>
    <name evidence="2" type="primary">yuxH</name>
    <name evidence="3" type="ORF">BKA21_002783</name>
    <name evidence="2" type="ORF">Col01nite_31750</name>
</gene>
<dbReference type="Gene3D" id="1.10.3210.10">
    <property type="entry name" value="Hypothetical protein af1432"/>
    <property type="match status" value="1"/>
</dbReference>
<dbReference type="Pfam" id="PF08668">
    <property type="entry name" value="HDOD"/>
    <property type="match status" value="1"/>
</dbReference>
<evidence type="ECO:0000313" key="2">
    <source>
        <dbReference type="EMBL" id="GIG34016.1"/>
    </source>
</evidence>
<dbReference type="Proteomes" id="UP000618382">
    <property type="component" value="Unassembled WGS sequence"/>
</dbReference>
<dbReference type="RefSeq" id="WP_140460701.1">
    <property type="nucleotide sequence ID" value="NZ_BAABFI010000009.1"/>
</dbReference>
<keyword evidence="2" id="KW-0418">Kinase</keyword>
<dbReference type="EMBL" id="BONN01000011">
    <property type="protein sequence ID" value="GIG34016.1"/>
    <property type="molecule type" value="Genomic_DNA"/>
</dbReference>
<keyword evidence="5" id="KW-1185">Reference proteome</keyword>
<sequence length="406" mass="43359">MTAQPIERHPRVRPNLSIQRQPVVHPDRSVFAYAVRALALGPDGGPVSDATVEHLVDAAYRMLDIPAVAGERPLLLRATSRLLSGAEPLPESPHGVGLEIGRGLAGREDVRHLLDRHHQADVRLALVDYVGERVQDVLLPYVQFVKVDAGLPQDVLTRLVQRASDGGAVVIAERATTRERIGAALEAGAELLQGPLVLRRPEIDQHRELGVGEIQCLELLRLLSRESFDQPAIIKLVESDPALSMRVLHLVNSSAFGVRHKVDSVRQAVIMVGPRQLGALATASLVGAQPATVDSLWFLLTRAHACATLAGDEVGYTVGLLSAVASYLRVPVEAMVARTGVSADLAEALVHQRGRLGTVLAAVLAHEENDPAALASTGLDDYEVAHAYLDAVPLALGLAMQMASAA</sequence>
<name>A0A7Y9FH48_9CELL</name>
<proteinExistence type="predicted"/>
<dbReference type="InterPro" id="IPR052340">
    <property type="entry name" value="RNase_Y/CdgJ"/>
</dbReference>
<protein>
    <submittedName>
        <fullName evidence="3">EAL and modified HD-GYP domain-containing signal transduction protein</fullName>
    </submittedName>
    <submittedName>
        <fullName evidence="2">Histidine kinase</fullName>
    </submittedName>
</protein>